<evidence type="ECO:0000313" key="2">
    <source>
        <dbReference type="EMBL" id="KAF9494477.1"/>
    </source>
</evidence>
<sequence length="188" mass="20717">MFSRSTTLIAAVAAILFAQTSLSSVVYRAPSDPVQLIDTDHGFDTRSEAFNNTQLLEARRGGGAGDIIGEAITGIITGIQDGINKDKEARSKFTIDLVGKLHAQHPNFNWIACHTKHDTKFDGKRGVDWDHRHQEFDVKIGGTIGYEIYNAKSGKFFRKGDGGYLNWAYIGKVLKTENNGKDITFGKP</sequence>
<proteinExistence type="predicted"/>
<feature type="chain" id="PRO_5040309552" evidence="1">
    <location>
        <begin position="24"/>
        <end position="188"/>
    </location>
</feature>
<dbReference type="OrthoDB" id="3685327at2759"/>
<reference evidence="2" key="1">
    <citation type="submission" date="2020-11" db="EMBL/GenBank/DDBJ databases">
        <authorList>
            <consortium name="DOE Joint Genome Institute"/>
            <person name="Ahrendt S."/>
            <person name="Riley R."/>
            <person name="Andreopoulos W."/>
            <person name="Labutti K."/>
            <person name="Pangilinan J."/>
            <person name="Ruiz-Duenas F.J."/>
            <person name="Barrasa J.M."/>
            <person name="Sanchez-Garcia M."/>
            <person name="Camarero S."/>
            <person name="Miyauchi S."/>
            <person name="Serrano A."/>
            <person name="Linde D."/>
            <person name="Babiker R."/>
            <person name="Drula E."/>
            <person name="Ayuso-Fernandez I."/>
            <person name="Pacheco R."/>
            <person name="Padilla G."/>
            <person name="Ferreira P."/>
            <person name="Barriuso J."/>
            <person name="Kellner H."/>
            <person name="Castanera R."/>
            <person name="Alfaro M."/>
            <person name="Ramirez L."/>
            <person name="Pisabarro A.G."/>
            <person name="Kuo A."/>
            <person name="Tritt A."/>
            <person name="Lipzen A."/>
            <person name="He G."/>
            <person name="Yan M."/>
            <person name="Ng V."/>
            <person name="Cullen D."/>
            <person name="Martin F."/>
            <person name="Rosso M.-N."/>
            <person name="Henrissat B."/>
            <person name="Hibbett D."/>
            <person name="Martinez A.T."/>
            <person name="Grigoriev I.V."/>
        </authorList>
    </citation>
    <scope>NUCLEOTIDE SEQUENCE</scope>
    <source>
        <strain evidence="2">ATCC 90797</strain>
    </source>
</reference>
<evidence type="ECO:0000313" key="3">
    <source>
        <dbReference type="Proteomes" id="UP000807025"/>
    </source>
</evidence>
<comment type="caution">
    <text evidence="2">The sequence shown here is derived from an EMBL/GenBank/DDBJ whole genome shotgun (WGS) entry which is preliminary data.</text>
</comment>
<name>A0A9P5ZVX5_PLEER</name>
<keyword evidence="3" id="KW-1185">Reference proteome</keyword>
<keyword evidence="1" id="KW-0732">Signal</keyword>
<accession>A0A9P5ZVX5</accession>
<evidence type="ECO:0000256" key="1">
    <source>
        <dbReference type="SAM" id="SignalP"/>
    </source>
</evidence>
<protein>
    <submittedName>
        <fullName evidence="2">Uncharacterized protein</fullName>
    </submittedName>
</protein>
<dbReference type="EMBL" id="MU154572">
    <property type="protein sequence ID" value="KAF9494477.1"/>
    <property type="molecule type" value="Genomic_DNA"/>
</dbReference>
<dbReference type="AlphaFoldDB" id="A0A9P5ZVX5"/>
<dbReference type="Proteomes" id="UP000807025">
    <property type="component" value="Unassembled WGS sequence"/>
</dbReference>
<gene>
    <name evidence="2" type="ORF">BDN71DRAFT_1448824</name>
</gene>
<feature type="signal peptide" evidence="1">
    <location>
        <begin position="1"/>
        <end position="23"/>
    </location>
</feature>
<organism evidence="2 3">
    <name type="scientific">Pleurotus eryngii</name>
    <name type="common">Boletus of the steppes</name>
    <dbReference type="NCBI Taxonomy" id="5323"/>
    <lineage>
        <taxon>Eukaryota</taxon>
        <taxon>Fungi</taxon>
        <taxon>Dikarya</taxon>
        <taxon>Basidiomycota</taxon>
        <taxon>Agaricomycotina</taxon>
        <taxon>Agaricomycetes</taxon>
        <taxon>Agaricomycetidae</taxon>
        <taxon>Agaricales</taxon>
        <taxon>Pleurotineae</taxon>
        <taxon>Pleurotaceae</taxon>
        <taxon>Pleurotus</taxon>
    </lineage>
</organism>